<reference evidence="3" key="2">
    <citation type="submission" date="2023-06" db="EMBL/GenBank/DDBJ databases">
        <authorList>
            <consortium name="Lawrence Berkeley National Laboratory"/>
            <person name="Mondo S.J."/>
            <person name="Hensen N."/>
            <person name="Bonometti L."/>
            <person name="Westerberg I."/>
            <person name="Brannstrom I.O."/>
            <person name="Guillou S."/>
            <person name="Cros-Aarteil S."/>
            <person name="Calhoun S."/>
            <person name="Haridas S."/>
            <person name="Kuo A."/>
            <person name="Pangilinan J."/>
            <person name="Riley R."/>
            <person name="Labutti K."/>
            <person name="Andreopoulos B."/>
            <person name="Lipzen A."/>
            <person name="Chen C."/>
            <person name="Yanf M."/>
            <person name="Daum C."/>
            <person name="Ng V."/>
            <person name="Clum A."/>
            <person name="Steindorff A."/>
            <person name="Ohm R."/>
            <person name="Martin F."/>
            <person name="Silar P."/>
            <person name="Natvig D."/>
            <person name="Lalanne C."/>
            <person name="Gautier V."/>
            <person name="Ament-Velasquez S.L."/>
            <person name="Kruys A."/>
            <person name="Hutchinson M.I."/>
            <person name="Powell A.J."/>
            <person name="Barry K."/>
            <person name="Miller A.N."/>
            <person name="Grigoriev I.V."/>
            <person name="Debuchy R."/>
            <person name="Gladieux P."/>
            <person name="Thoren M.H."/>
            <person name="Johannesson H."/>
        </authorList>
    </citation>
    <scope>NUCLEOTIDE SEQUENCE</scope>
    <source>
        <strain evidence="3">CBS 333.67</strain>
    </source>
</reference>
<dbReference type="AlphaFoldDB" id="A0AAJ0LZ31"/>
<comment type="caution">
    <text evidence="3">The sequence shown here is derived from an EMBL/GenBank/DDBJ whole genome shotgun (WGS) entry which is preliminary data.</text>
</comment>
<name>A0AAJ0LZ31_9PEZI</name>
<dbReference type="RefSeq" id="XP_062718754.1">
    <property type="nucleotide sequence ID" value="XM_062867493.1"/>
</dbReference>
<feature type="compositionally biased region" description="Basic and acidic residues" evidence="2">
    <location>
        <begin position="25"/>
        <end position="38"/>
    </location>
</feature>
<dbReference type="GeneID" id="87886322"/>
<keyword evidence="4" id="KW-1185">Reference proteome</keyword>
<evidence type="ECO:0000256" key="2">
    <source>
        <dbReference type="SAM" id="MobiDB-lite"/>
    </source>
</evidence>
<feature type="coiled-coil region" evidence="1">
    <location>
        <begin position="483"/>
        <end position="537"/>
    </location>
</feature>
<feature type="compositionally biased region" description="Acidic residues" evidence="2">
    <location>
        <begin position="88"/>
        <end position="105"/>
    </location>
</feature>
<feature type="coiled-coil region" evidence="1">
    <location>
        <begin position="415"/>
        <end position="456"/>
    </location>
</feature>
<feature type="compositionally biased region" description="Basic and acidic residues" evidence="2">
    <location>
        <begin position="106"/>
        <end position="117"/>
    </location>
</feature>
<gene>
    <name evidence="3" type="ORF">B0T15DRAFT_504255</name>
</gene>
<feature type="coiled-coil region" evidence="1">
    <location>
        <begin position="249"/>
        <end position="353"/>
    </location>
</feature>
<sequence length="857" mass="95120">MATLAEPEELEVSIVKESQISPPKETPKVPKVPKEAPKVAKQSQKKQASTKMKATKKAQAPAQPTVKRPRGRPRKPRNNTVDTAIVLSDDDDDDDDDDDNEEDDDAMPKKVLWDTKKRSLGKVESPASAPSAKRRAADSSSLRAELDELKEELASERELLSDARAEKSRLAHLLEEKEASWGAELAVQMAPFQLQIQKLVQEREALESKCQSLQQQLDMALGGCQEDQDPDSALSDDLTTRVQQQRGIIATQSKEIADLEELEEEREKEVAEAHQKIALLTQTVRELTAQHEGSSKLPHEQHKTIQQLQDDLAQSEMLRSQAEESLHATTKKLGQVEEELTKSERKLPKLTKQLAGDEVDNTEDVRAAVRDEMETEAKRLVIENTRLLSLVTELQKEKLELTEAYGEEGNLLNQLHAYKDSVEALRAEKAQLLSSLDSANETIAGLKQDLERHIAASKQKVASIVAQSEHERACQNRQFDETIAQLQLDLAEKSSDNKQLREALANAQKDAANHHNIEQMNQEVASQSHMLANIQDAAKECRTRMETRSDVVITALRDRVTNLTADITKSEKTSAALHAHLQRRHALITGTEQTISAEKAAIRELRNIASALPDEEKANLQDRIAAHETKLRELTLTTLPDLTTGILKTKTLADTQTNTINSMQAELNSISRGRDYVAQEIAARLATVKRLKAHLARASQTIDRIAAAARSLYLYPRPRPESDDQKTLLLITDVLREKDETTALLTALETEFRALRSKSAAAVVAINSSIVDLPHRLNILAAEAAGAEKLGQAQRAEVEKLRAELARVMALVEKLRKEVVVATVAGKGDGAVEMKEDRGDASVQDKGKGIWSAWMKR</sequence>
<feature type="compositionally biased region" description="Low complexity" evidence="2">
    <location>
        <begin position="39"/>
        <end position="65"/>
    </location>
</feature>
<keyword evidence="1" id="KW-0175">Coiled coil</keyword>
<feature type="compositionally biased region" description="Basic residues" evidence="2">
    <location>
        <begin position="67"/>
        <end position="77"/>
    </location>
</feature>
<proteinExistence type="predicted"/>
<accession>A0AAJ0LZ31</accession>
<feature type="coiled-coil region" evidence="1">
    <location>
        <begin position="784"/>
        <end position="818"/>
    </location>
</feature>
<protein>
    <submittedName>
        <fullName evidence="3">Uncharacterized protein</fullName>
    </submittedName>
</protein>
<dbReference type="Proteomes" id="UP001273166">
    <property type="component" value="Unassembled WGS sequence"/>
</dbReference>
<feature type="region of interest" description="Disordered" evidence="2">
    <location>
        <begin position="1"/>
        <end position="142"/>
    </location>
</feature>
<evidence type="ECO:0000256" key="1">
    <source>
        <dbReference type="SAM" id="Coils"/>
    </source>
</evidence>
<dbReference type="EMBL" id="JAUDZG010000006">
    <property type="protein sequence ID" value="KAK3302974.1"/>
    <property type="molecule type" value="Genomic_DNA"/>
</dbReference>
<feature type="compositionally biased region" description="Acidic residues" evidence="2">
    <location>
        <begin position="1"/>
        <end position="11"/>
    </location>
</feature>
<evidence type="ECO:0000313" key="4">
    <source>
        <dbReference type="Proteomes" id="UP001273166"/>
    </source>
</evidence>
<organism evidence="3 4">
    <name type="scientific">Chaetomium strumarium</name>
    <dbReference type="NCBI Taxonomy" id="1170767"/>
    <lineage>
        <taxon>Eukaryota</taxon>
        <taxon>Fungi</taxon>
        <taxon>Dikarya</taxon>
        <taxon>Ascomycota</taxon>
        <taxon>Pezizomycotina</taxon>
        <taxon>Sordariomycetes</taxon>
        <taxon>Sordariomycetidae</taxon>
        <taxon>Sordariales</taxon>
        <taxon>Chaetomiaceae</taxon>
        <taxon>Chaetomium</taxon>
    </lineage>
</organism>
<evidence type="ECO:0000313" key="3">
    <source>
        <dbReference type="EMBL" id="KAK3302974.1"/>
    </source>
</evidence>
<reference evidence="3" key="1">
    <citation type="journal article" date="2023" name="Mol. Phylogenet. Evol.">
        <title>Genome-scale phylogeny and comparative genomics of the fungal order Sordariales.</title>
        <authorList>
            <person name="Hensen N."/>
            <person name="Bonometti L."/>
            <person name="Westerberg I."/>
            <person name="Brannstrom I.O."/>
            <person name="Guillou S."/>
            <person name="Cros-Aarteil S."/>
            <person name="Calhoun S."/>
            <person name="Haridas S."/>
            <person name="Kuo A."/>
            <person name="Mondo S."/>
            <person name="Pangilinan J."/>
            <person name="Riley R."/>
            <person name="LaButti K."/>
            <person name="Andreopoulos B."/>
            <person name="Lipzen A."/>
            <person name="Chen C."/>
            <person name="Yan M."/>
            <person name="Daum C."/>
            <person name="Ng V."/>
            <person name="Clum A."/>
            <person name="Steindorff A."/>
            <person name="Ohm R.A."/>
            <person name="Martin F."/>
            <person name="Silar P."/>
            <person name="Natvig D.O."/>
            <person name="Lalanne C."/>
            <person name="Gautier V."/>
            <person name="Ament-Velasquez S.L."/>
            <person name="Kruys A."/>
            <person name="Hutchinson M.I."/>
            <person name="Powell A.J."/>
            <person name="Barry K."/>
            <person name="Miller A.N."/>
            <person name="Grigoriev I.V."/>
            <person name="Debuchy R."/>
            <person name="Gladieux P."/>
            <person name="Hiltunen Thoren M."/>
            <person name="Johannesson H."/>
        </authorList>
    </citation>
    <scope>NUCLEOTIDE SEQUENCE</scope>
    <source>
        <strain evidence="3">CBS 333.67</strain>
    </source>
</reference>